<dbReference type="EMBL" id="JABRWJ010000002">
    <property type="protein sequence ID" value="NRF66450.1"/>
    <property type="molecule type" value="Genomic_DNA"/>
</dbReference>
<feature type="domain" description="DUF6484" evidence="1">
    <location>
        <begin position="22"/>
        <end position="79"/>
    </location>
</feature>
<dbReference type="InterPro" id="IPR045506">
    <property type="entry name" value="DUF6484"/>
</dbReference>
<dbReference type="RefSeq" id="WP_173121540.1">
    <property type="nucleotide sequence ID" value="NZ_JABRWJ010000002.1"/>
</dbReference>
<sequence length="158" mass="16663">MKRSNALMNMPPSADWGTPMCVGQLVELRDGRPLVRHDGAPAEPVFARVVDDALADAAAGATLLLFLEDGDPLKPIVVGQVRDTVTSAPAAPALQAPGRALVLDLDRIVLEGHDEVVLRCGQASITLRADGRLVIKGTQLVSRASDTNKIRGASVQIN</sequence>
<name>A0ABX2EC13_9BURK</name>
<evidence type="ECO:0000259" key="1">
    <source>
        <dbReference type="Pfam" id="PF20093"/>
    </source>
</evidence>
<evidence type="ECO:0000313" key="2">
    <source>
        <dbReference type="EMBL" id="NRF66450.1"/>
    </source>
</evidence>
<gene>
    <name evidence="2" type="ORF">HLB44_05595</name>
</gene>
<accession>A0ABX2EC13</accession>
<protein>
    <recommendedName>
        <fullName evidence="1">DUF6484 domain-containing protein</fullName>
    </recommendedName>
</protein>
<reference evidence="2 3" key="1">
    <citation type="submission" date="2020-05" db="EMBL/GenBank/DDBJ databases">
        <title>Aquincola sp. isolate from soil.</title>
        <authorList>
            <person name="Han J."/>
            <person name="Kim D.-U."/>
        </authorList>
    </citation>
    <scope>NUCLEOTIDE SEQUENCE [LARGE SCALE GENOMIC DNA]</scope>
    <source>
        <strain evidence="2 3">S2</strain>
    </source>
</reference>
<organism evidence="2 3">
    <name type="scientific">Pseudaquabacterium terrae</name>
    <dbReference type="NCBI Taxonomy" id="2732868"/>
    <lineage>
        <taxon>Bacteria</taxon>
        <taxon>Pseudomonadati</taxon>
        <taxon>Pseudomonadota</taxon>
        <taxon>Betaproteobacteria</taxon>
        <taxon>Burkholderiales</taxon>
        <taxon>Sphaerotilaceae</taxon>
        <taxon>Pseudaquabacterium</taxon>
    </lineage>
</organism>
<comment type="caution">
    <text evidence="2">The sequence shown here is derived from an EMBL/GenBank/DDBJ whole genome shotgun (WGS) entry which is preliminary data.</text>
</comment>
<dbReference type="Pfam" id="PF20093">
    <property type="entry name" value="DUF6484"/>
    <property type="match status" value="1"/>
</dbReference>
<evidence type="ECO:0000313" key="3">
    <source>
        <dbReference type="Proteomes" id="UP000737171"/>
    </source>
</evidence>
<proteinExistence type="predicted"/>
<keyword evidence="3" id="KW-1185">Reference proteome</keyword>
<dbReference type="Proteomes" id="UP000737171">
    <property type="component" value="Unassembled WGS sequence"/>
</dbReference>